<dbReference type="Proteomes" id="UP000186922">
    <property type="component" value="Unassembled WGS sequence"/>
</dbReference>
<protein>
    <submittedName>
        <fullName evidence="1">Uncharacterized protein</fullName>
    </submittedName>
</protein>
<organism evidence="1 2">
    <name type="scientific">Ramazzottius varieornatus</name>
    <name type="common">Water bear</name>
    <name type="synonym">Tardigrade</name>
    <dbReference type="NCBI Taxonomy" id="947166"/>
    <lineage>
        <taxon>Eukaryota</taxon>
        <taxon>Metazoa</taxon>
        <taxon>Ecdysozoa</taxon>
        <taxon>Tardigrada</taxon>
        <taxon>Eutardigrada</taxon>
        <taxon>Parachela</taxon>
        <taxon>Hypsibioidea</taxon>
        <taxon>Ramazzottiidae</taxon>
        <taxon>Ramazzottius</taxon>
    </lineage>
</organism>
<reference evidence="1 2" key="1">
    <citation type="journal article" date="2016" name="Nat. Commun.">
        <title>Extremotolerant tardigrade genome and improved radiotolerance of human cultured cells by tardigrade-unique protein.</title>
        <authorList>
            <person name="Hashimoto T."/>
            <person name="Horikawa D.D."/>
            <person name="Saito Y."/>
            <person name="Kuwahara H."/>
            <person name="Kozuka-Hata H."/>
            <person name="Shin-I T."/>
            <person name="Minakuchi Y."/>
            <person name="Ohishi K."/>
            <person name="Motoyama A."/>
            <person name="Aizu T."/>
            <person name="Enomoto A."/>
            <person name="Kondo K."/>
            <person name="Tanaka S."/>
            <person name="Hara Y."/>
            <person name="Koshikawa S."/>
            <person name="Sagara H."/>
            <person name="Miura T."/>
            <person name="Yokobori S."/>
            <person name="Miyagawa K."/>
            <person name="Suzuki Y."/>
            <person name="Kubo T."/>
            <person name="Oyama M."/>
            <person name="Kohara Y."/>
            <person name="Fujiyama A."/>
            <person name="Arakawa K."/>
            <person name="Katayama T."/>
            <person name="Toyoda A."/>
            <person name="Kunieda T."/>
        </authorList>
    </citation>
    <scope>NUCLEOTIDE SEQUENCE [LARGE SCALE GENOMIC DNA]</scope>
    <source>
        <strain evidence="1 2">YOKOZUNA-1</strain>
    </source>
</reference>
<accession>A0A1D1W9J1</accession>
<keyword evidence="2" id="KW-1185">Reference proteome</keyword>
<evidence type="ECO:0000313" key="2">
    <source>
        <dbReference type="Proteomes" id="UP000186922"/>
    </source>
</evidence>
<dbReference type="AlphaFoldDB" id="A0A1D1W9J1"/>
<gene>
    <name evidence="1" type="primary">RvY_17923-1</name>
    <name evidence="1" type="synonym">RvY_17923.1</name>
    <name evidence="1" type="ORF">RvY_17923</name>
</gene>
<comment type="caution">
    <text evidence="1">The sequence shown here is derived from an EMBL/GenBank/DDBJ whole genome shotgun (WGS) entry which is preliminary data.</text>
</comment>
<sequence length="84" mass="8893">MAGDETPLKTPLNSCESLLDGFPPQGYSSIKVNRATLCLVIIGVFHSLASLASFVPSEHPEIGKQLDLCAPYLCPVPLPLTGVN</sequence>
<name>A0A1D1W9J1_RAMVA</name>
<proteinExistence type="predicted"/>
<dbReference type="EMBL" id="BDGG01000017">
    <property type="protein sequence ID" value="GAV08194.1"/>
    <property type="molecule type" value="Genomic_DNA"/>
</dbReference>
<evidence type="ECO:0000313" key="1">
    <source>
        <dbReference type="EMBL" id="GAV08194.1"/>
    </source>
</evidence>